<accession>A0AAV4SN09</accession>
<evidence type="ECO:0000313" key="1">
    <source>
        <dbReference type="EMBL" id="GIY35374.1"/>
    </source>
</evidence>
<proteinExistence type="predicted"/>
<dbReference type="AlphaFoldDB" id="A0AAV4SN09"/>
<evidence type="ECO:0000313" key="2">
    <source>
        <dbReference type="Proteomes" id="UP001054945"/>
    </source>
</evidence>
<protein>
    <submittedName>
        <fullName evidence="1">Uncharacterized protein</fullName>
    </submittedName>
</protein>
<dbReference type="EMBL" id="BPLR01009903">
    <property type="protein sequence ID" value="GIY35374.1"/>
    <property type="molecule type" value="Genomic_DNA"/>
</dbReference>
<keyword evidence="2" id="KW-1185">Reference proteome</keyword>
<dbReference type="Proteomes" id="UP001054945">
    <property type="component" value="Unassembled WGS sequence"/>
</dbReference>
<gene>
    <name evidence="1" type="ORF">CEXT_231961</name>
</gene>
<comment type="caution">
    <text evidence="1">The sequence shown here is derived from an EMBL/GenBank/DDBJ whole genome shotgun (WGS) entry which is preliminary data.</text>
</comment>
<name>A0AAV4SN09_CAEEX</name>
<organism evidence="1 2">
    <name type="scientific">Caerostris extrusa</name>
    <name type="common">Bark spider</name>
    <name type="synonym">Caerostris bankana</name>
    <dbReference type="NCBI Taxonomy" id="172846"/>
    <lineage>
        <taxon>Eukaryota</taxon>
        <taxon>Metazoa</taxon>
        <taxon>Ecdysozoa</taxon>
        <taxon>Arthropoda</taxon>
        <taxon>Chelicerata</taxon>
        <taxon>Arachnida</taxon>
        <taxon>Araneae</taxon>
        <taxon>Araneomorphae</taxon>
        <taxon>Entelegynae</taxon>
        <taxon>Araneoidea</taxon>
        <taxon>Araneidae</taxon>
        <taxon>Caerostris</taxon>
    </lineage>
</organism>
<reference evidence="1 2" key="1">
    <citation type="submission" date="2021-06" db="EMBL/GenBank/DDBJ databases">
        <title>Caerostris extrusa draft genome.</title>
        <authorList>
            <person name="Kono N."/>
            <person name="Arakawa K."/>
        </authorList>
    </citation>
    <scope>NUCLEOTIDE SEQUENCE [LARGE SCALE GENOMIC DNA]</scope>
</reference>
<sequence>MVKKKSALSQLMVDCVLKAIFRLSIMDRTLKAKSFYNAATAVKVCCHTNRQWNISLLVHQIQNGGTPFSKDYDTFINLCGRHFSLPLSKAFNKMHL</sequence>